<proteinExistence type="predicted"/>
<organism evidence="1 2">
    <name type="scientific">Arabidopsis thaliana</name>
    <name type="common">Mouse-ear cress</name>
    <dbReference type="NCBI Taxonomy" id="3702"/>
    <lineage>
        <taxon>Eukaryota</taxon>
        <taxon>Viridiplantae</taxon>
        <taxon>Streptophyta</taxon>
        <taxon>Embryophyta</taxon>
        <taxon>Tracheophyta</taxon>
        <taxon>Spermatophyta</taxon>
        <taxon>Magnoliopsida</taxon>
        <taxon>eudicotyledons</taxon>
        <taxon>Gunneridae</taxon>
        <taxon>Pentapetalae</taxon>
        <taxon>rosids</taxon>
        <taxon>malvids</taxon>
        <taxon>Brassicales</taxon>
        <taxon>Brassicaceae</taxon>
        <taxon>Camelineae</taxon>
        <taxon>Arabidopsis</taxon>
    </lineage>
</organism>
<sequence length="63" mass="7280">MVKELGFGKVYCLSFVMRSIAEKKKNGFDQIFSSAETKYLNLSQILSKVTENKFNSNIKQLKR</sequence>
<reference evidence="2" key="1">
    <citation type="journal article" date="2016" name="Proc. Natl. Acad. Sci. U.S.A.">
        <title>Chromosome-level assembly of Arabidopsis thaliana Ler reveals the extent of translocation and inversion polymorphisms.</title>
        <authorList>
            <person name="Zapata L."/>
            <person name="Ding J."/>
            <person name="Willing E.M."/>
            <person name="Hartwig B."/>
            <person name="Bezdan D."/>
            <person name="Jiao W.B."/>
            <person name="Patel V."/>
            <person name="Velikkakam James G."/>
            <person name="Koornneef M."/>
            <person name="Ossowski S."/>
            <person name="Schneeberger K."/>
        </authorList>
    </citation>
    <scope>NUCLEOTIDE SEQUENCE [LARGE SCALE GENOMIC DNA]</scope>
    <source>
        <strain evidence="2">cv. Landsberg erecta</strain>
    </source>
</reference>
<protein>
    <submittedName>
        <fullName evidence="1">Uncharacterized protein</fullName>
    </submittedName>
</protein>
<dbReference type="Proteomes" id="UP000078284">
    <property type="component" value="Chromosome 5"/>
</dbReference>
<evidence type="ECO:0000313" key="2">
    <source>
        <dbReference type="Proteomes" id="UP000078284"/>
    </source>
</evidence>
<dbReference type="EMBL" id="LUHQ01000005">
    <property type="protein sequence ID" value="OAO95611.1"/>
    <property type="molecule type" value="Genomic_DNA"/>
</dbReference>
<dbReference type="AlphaFoldDB" id="A0A178USD3"/>
<accession>A0A178USD3</accession>
<name>A0A178USD3_ARATH</name>
<evidence type="ECO:0000313" key="1">
    <source>
        <dbReference type="EMBL" id="OAO95611.1"/>
    </source>
</evidence>
<comment type="caution">
    <text evidence="1">The sequence shown here is derived from an EMBL/GenBank/DDBJ whole genome shotgun (WGS) entry which is preliminary data.</text>
</comment>
<gene>
    <name evidence="1" type="ordered locus">AXX17_At5g22590</name>
</gene>